<comment type="caution">
    <text evidence="1">The sequence shown here is derived from an EMBL/GenBank/DDBJ whole genome shotgun (WGS) entry which is preliminary data.</text>
</comment>
<accession>A0ABM9XPN5</accession>
<name>A0ABM9XPN5_9CORY</name>
<feature type="non-terminal residue" evidence="1">
    <location>
        <position position="1"/>
    </location>
</feature>
<reference evidence="1 2" key="1">
    <citation type="submission" date="2009-01" db="EMBL/GenBank/DDBJ databases">
        <authorList>
            <person name="Qin X."/>
            <person name="Bachman B."/>
            <person name="Battles P."/>
            <person name="Bell A."/>
            <person name="Bess C."/>
            <person name="Bickham C."/>
            <person name="Chaboub L."/>
            <person name="Chen D."/>
            <person name="Coyle M."/>
            <person name="Deiros D.R."/>
            <person name="Dinh H."/>
            <person name="Forbes L."/>
            <person name="Fowler G."/>
            <person name="Francisco L."/>
            <person name="Fu Q."/>
            <person name="Gubbala S."/>
            <person name="Hale W."/>
            <person name="Han Y."/>
            <person name="Hemphill L."/>
            <person name="Highlander S.K."/>
            <person name="Hirani K."/>
            <person name="Hogues M."/>
            <person name="Jackson L."/>
            <person name="Jakkamsetti A."/>
            <person name="Javaid M."/>
            <person name="Jiang H."/>
            <person name="Korchina V."/>
            <person name="Kovar C."/>
            <person name="Lara F."/>
            <person name="Lee S."/>
            <person name="Mata R."/>
            <person name="Mathew T."/>
            <person name="Moen C."/>
            <person name="Morales K."/>
            <person name="Munidasa M."/>
            <person name="Nazareth L."/>
            <person name="Ngo R."/>
            <person name="Nguyen L."/>
            <person name="Okwuonu G."/>
            <person name="Ongeri F."/>
            <person name="Patil S."/>
            <person name="Petrosino J."/>
            <person name="Pham C."/>
            <person name="Pham P."/>
            <person name="Pu L.-L."/>
            <person name="Puazo M."/>
            <person name="Raj R."/>
            <person name="Reid J."/>
            <person name="Rouhana J."/>
            <person name="Saada N."/>
            <person name="Shang Y."/>
            <person name="Simmons D."/>
            <person name="Thornton R."/>
            <person name="Warren J."/>
            <person name="Weissenberger G."/>
            <person name="Zhang J."/>
            <person name="Zhang L."/>
            <person name="Zhou C."/>
            <person name="Zhu D."/>
            <person name="Muzny D."/>
            <person name="Worley K."/>
            <person name="Gibbs R."/>
        </authorList>
    </citation>
    <scope>NUCLEOTIDE SEQUENCE [LARGE SCALE GENOMIC DNA]</scope>
    <source>
        <strain evidence="1 2">ATCC 51866</strain>
    </source>
</reference>
<keyword evidence="2" id="KW-1185">Reference proteome</keyword>
<gene>
    <name evidence="1" type="ORF">HMPREF0293_1338</name>
</gene>
<evidence type="ECO:0000313" key="2">
    <source>
        <dbReference type="Proteomes" id="UP000006237"/>
    </source>
</evidence>
<protein>
    <submittedName>
        <fullName evidence="1">Uncharacterized protein</fullName>
    </submittedName>
</protein>
<dbReference type="Proteomes" id="UP000006237">
    <property type="component" value="Unassembled WGS sequence"/>
</dbReference>
<evidence type="ECO:0000313" key="1">
    <source>
        <dbReference type="EMBL" id="EEI63139.1"/>
    </source>
</evidence>
<organism evidence="1 2">
    <name type="scientific">Corynebacterium glucuronolyticum ATCC 51866</name>
    <dbReference type="NCBI Taxonomy" id="548478"/>
    <lineage>
        <taxon>Bacteria</taxon>
        <taxon>Bacillati</taxon>
        <taxon>Actinomycetota</taxon>
        <taxon>Actinomycetes</taxon>
        <taxon>Mycobacteriales</taxon>
        <taxon>Corynebacteriaceae</taxon>
        <taxon>Corynebacterium</taxon>
    </lineage>
</organism>
<dbReference type="EMBL" id="ACHF01000033">
    <property type="protein sequence ID" value="EEI63139.1"/>
    <property type="molecule type" value="Genomic_DNA"/>
</dbReference>
<sequence>GHSADAAMWLRNTARLLAGGVHPFGGIWLHVARRRVVPVTFWVLICVRGVRITKTGAAFAVPVFQSD</sequence>
<proteinExistence type="predicted"/>